<dbReference type="OMA" id="MEMDPLY"/>
<feature type="compositionally biased region" description="Acidic residues" evidence="1">
    <location>
        <begin position="749"/>
        <end position="768"/>
    </location>
</feature>
<feature type="region of interest" description="Disordered" evidence="1">
    <location>
        <begin position="1044"/>
        <end position="1099"/>
    </location>
</feature>
<feature type="region of interest" description="Disordered" evidence="1">
    <location>
        <begin position="713"/>
        <end position="771"/>
    </location>
</feature>
<evidence type="ECO:0000256" key="1">
    <source>
        <dbReference type="SAM" id="MobiDB-lite"/>
    </source>
</evidence>
<reference evidence="2 3" key="1">
    <citation type="submission" date="2015-08" db="EMBL/GenBank/DDBJ databases">
        <title>Ancestral chromatin configuration constrains chromatin evolution on differentiating sex chromosomes in Drosophila.</title>
        <authorList>
            <person name="Zhou Q."/>
            <person name="Bachtrog D."/>
        </authorList>
    </citation>
    <scope>NUCLEOTIDE SEQUENCE [LARGE SCALE GENOMIC DNA]</scope>
    <source>
        <tissue evidence="2">Whole larvae</tissue>
    </source>
</reference>
<feature type="compositionally biased region" description="Low complexity" evidence="1">
    <location>
        <begin position="903"/>
        <end position="912"/>
    </location>
</feature>
<feature type="compositionally biased region" description="Low complexity" evidence="1">
    <location>
        <begin position="948"/>
        <end position="961"/>
    </location>
</feature>
<feature type="region of interest" description="Disordered" evidence="1">
    <location>
        <begin position="887"/>
        <end position="926"/>
    </location>
</feature>
<gene>
    <name evidence="2" type="ORF">Dbus_chr3Lg2130</name>
</gene>
<feature type="compositionally biased region" description="Basic and acidic residues" evidence="1">
    <location>
        <begin position="729"/>
        <end position="738"/>
    </location>
</feature>
<keyword evidence="3" id="KW-1185">Reference proteome</keyword>
<protein>
    <submittedName>
        <fullName evidence="2">CG7692</fullName>
    </submittedName>
</protein>
<dbReference type="STRING" id="30019.A0A0M4EL10"/>
<name>A0A0M4EL10_DROBS</name>
<evidence type="ECO:0000313" key="3">
    <source>
        <dbReference type="Proteomes" id="UP000494163"/>
    </source>
</evidence>
<dbReference type="Proteomes" id="UP000494163">
    <property type="component" value="Chromosome 3L"/>
</dbReference>
<dbReference type="EMBL" id="CP012525">
    <property type="protein sequence ID" value="ALC44964.1"/>
    <property type="molecule type" value="Genomic_DNA"/>
</dbReference>
<evidence type="ECO:0000313" key="2">
    <source>
        <dbReference type="EMBL" id="ALC44964.1"/>
    </source>
</evidence>
<sequence length="1152" mass="132302">MDIILPNVRLQDEQKFLDCAAKFNYDAFQAVSVQHVNVHRSLNVCSILFMQQMFVFCTNQSDVDAYPLMGDDRLQQLIYAWDTCDVHNRECITEELEHMLKVLAHHTLQLWFGEEWKYSVGSLKRMLLFFLNKGCSALMQVKGLCGIDWHYLLNLQAAPWRLPYLQQLFINLRRNKKQEIEHDVPAATAEDVTYYQQEPLYLIILRLIKLFDAGNWEAVKQLSLRVLSAWLQLHATSSAQCLQQDKNITLVAHLYLMTVFGADDNAGFKIDNLMYNIRFYMRGLQEQPCVELLSYTPALLIAHICVLLGLGKHSFFEQIVFKQFSLNLVHPFAVALEAYASYVLGNQLLELMALNEHDFMAQFEQFKQLMQHYVNQRELSEQFLFNELQKQEAQRNSHCLPHVVKLNLNFQHLICKGNRASNIGNYKNCDDDEKPMLVPEADDELDRQIDPIFQNVPYNAQVLDFVYKLLSQRSHRGWQFAKIALLLKIIGQKLNTIEVWRYHPGLTTQFMLNLELKLADSYADLAKVFHEHAFMEAEFWLTAFYLHPTRANYIEVKRCSRIKTKRLEEDEPMPSRPSRCFKIENAKYELLSSTIDVDEIVAVTNHYDAVTDYDAVLRILQALRLPRSIVKDLLTVAFLPRNKRYSWALDWSTLQERCEALLKSPELKRKFVALNMAEASDGLKFLKIDYAKYKNRPQLDYGSIEQGYEAAANMPEEHEEQPAPELDAEAAREKAALERKRKRSKFWDEVSEDDEEEEQQQTDEEEDYYTGAGRRTRVRAAAVVANAMISDMERAMRSGRVQTSAEQAEELQVEDAPPLPAAEPEQPKRRFGELLQACAKVNNTTSGFSAITDIWNCDKQELQHIEADDCMFMESRGLMAKFMQLQEKKEQQQLDQPLDESSEASSSTSMTALHGEDSASDSASGVSKALRPTTVLTIATEGLQQPVTTTTSEVETITATEGESEEERRVQTITTIDAAKLAAECLTRQLEIRLKKLTSQDIEQLRGLRVLIKRTNFESYYKAKAEEATTPPTEEARTRLVALGRPRMKQLQRLKPNQSDSSSSTETEDKVKACPASQRRKRVLKAQQASKSIKQLKRKRPRHITADVIELSSDSLSSSLSPLPLNMPVTVTVHSHYAHLDDPLYEEEIVPF</sequence>
<proteinExistence type="predicted"/>
<feature type="region of interest" description="Disordered" evidence="1">
    <location>
        <begin position="941"/>
        <end position="966"/>
    </location>
</feature>
<dbReference type="AlphaFoldDB" id="A0A0M4EL10"/>
<organism evidence="2 3">
    <name type="scientific">Drosophila busckii</name>
    <name type="common">Fruit fly</name>
    <dbReference type="NCBI Taxonomy" id="30019"/>
    <lineage>
        <taxon>Eukaryota</taxon>
        <taxon>Metazoa</taxon>
        <taxon>Ecdysozoa</taxon>
        <taxon>Arthropoda</taxon>
        <taxon>Hexapoda</taxon>
        <taxon>Insecta</taxon>
        <taxon>Pterygota</taxon>
        <taxon>Neoptera</taxon>
        <taxon>Endopterygota</taxon>
        <taxon>Diptera</taxon>
        <taxon>Brachycera</taxon>
        <taxon>Muscomorpha</taxon>
        <taxon>Ephydroidea</taxon>
        <taxon>Drosophilidae</taxon>
        <taxon>Drosophila</taxon>
    </lineage>
</organism>
<dbReference type="OrthoDB" id="6427254at2759"/>
<feature type="region of interest" description="Disordered" evidence="1">
    <location>
        <begin position="796"/>
        <end position="825"/>
    </location>
</feature>
<accession>A0A0M4EL10</accession>